<dbReference type="CDD" id="cd11679">
    <property type="entry name" value="archaeal_Sm_like"/>
    <property type="match status" value="1"/>
</dbReference>
<gene>
    <name evidence="2" type="ORF">HNQ62_000862</name>
</gene>
<dbReference type="InterPro" id="IPR037156">
    <property type="entry name" value="Lsm_C_sf"/>
</dbReference>
<evidence type="ECO:0000313" key="2">
    <source>
        <dbReference type="EMBL" id="MBB5253120.1"/>
    </source>
</evidence>
<dbReference type="GO" id="GO:1990904">
    <property type="term" value="C:ribonucleoprotein complex"/>
    <property type="evidence" value="ECO:0007669"/>
    <property type="project" value="UniProtKB-KW"/>
</dbReference>
<protein>
    <submittedName>
        <fullName evidence="2">Small nuclear ribonucleoprotein (SnRNP)-like protein</fullName>
    </submittedName>
</protein>
<evidence type="ECO:0000313" key="3">
    <source>
        <dbReference type="Proteomes" id="UP000582213"/>
    </source>
</evidence>
<dbReference type="InterPro" id="IPR028277">
    <property type="entry name" value="Lsm_C"/>
</dbReference>
<accession>A0A7J9RSG6</accession>
<proteinExistence type="predicted"/>
<reference evidence="2 3" key="1">
    <citation type="submission" date="2020-08" db="EMBL/GenBank/DDBJ databases">
        <title>Genomic Encyclopedia of Type Strains, Phase IV (KMG-IV): sequencing the most valuable type-strain genomes for metagenomic binning, comparative biology and taxonomic classification.</title>
        <authorList>
            <person name="Goeker M."/>
        </authorList>
    </citation>
    <scope>NUCLEOTIDE SEQUENCE [LARGE SCALE GENOMIC DNA]</scope>
    <source>
        <strain evidence="2 3">DSM 12421</strain>
    </source>
</reference>
<name>A0A7J9RSG6_SULOH</name>
<organism evidence="2 3">
    <name type="scientific">Sulfurisphaera ohwakuensis</name>
    <dbReference type="NCBI Taxonomy" id="69656"/>
    <lineage>
        <taxon>Archaea</taxon>
        <taxon>Thermoproteota</taxon>
        <taxon>Thermoprotei</taxon>
        <taxon>Sulfolobales</taxon>
        <taxon>Sulfolobaceae</taxon>
        <taxon>Sulfurisphaera</taxon>
    </lineage>
</organism>
<dbReference type="Gene3D" id="2.30.30.100">
    <property type="match status" value="1"/>
</dbReference>
<dbReference type="SUPFAM" id="SSF50182">
    <property type="entry name" value="Sm-like ribonucleoproteins"/>
    <property type="match status" value="1"/>
</dbReference>
<sequence length="143" mass="15996">MSSRRVATELNSLLDKAIVVRLINNKIYYGTLSSYELSPFILTLTNAKDNDNNTYYKVILNGNSITEILVKSSPIFDPKEFADLVTKELNLRAGDAKVYEEAGVVVILDRIKVSENGVEGSGPLAQRIYDLYNDYINKKKKGS</sequence>
<dbReference type="Gene3D" id="3.30.310.60">
    <property type="entry name" value="Like-Sm ribonucleoprotein, C-terminal domain"/>
    <property type="match status" value="1"/>
</dbReference>
<comment type="caution">
    <text evidence="2">The sequence shown here is derived from an EMBL/GenBank/DDBJ whole genome shotgun (WGS) entry which is preliminary data.</text>
</comment>
<dbReference type="Proteomes" id="UP000582213">
    <property type="component" value="Unassembled WGS sequence"/>
</dbReference>
<evidence type="ECO:0000259" key="1">
    <source>
        <dbReference type="Pfam" id="PF14894"/>
    </source>
</evidence>
<dbReference type="AlphaFoldDB" id="A0A7J9RSG6"/>
<dbReference type="EMBL" id="JACHFY010000003">
    <property type="protein sequence ID" value="MBB5253120.1"/>
    <property type="molecule type" value="Genomic_DNA"/>
</dbReference>
<dbReference type="InterPro" id="IPR010920">
    <property type="entry name" value="LSM_dom_sf"/>
</dbReference>
<feature type="domain" description="Lsm C-terminal" evidence="1">
    <location>
        <begin position="78"/>
        <end position="140"/>
    </location>
</feature>
<dbReference type="Pfam" id="PF14894">
    <property type="entry name" value="Lsm_C"/>
    <property type="match status" value="1"/>
</dbReference>
<keyword evidence="2" id="KW-0687">Ribonucleoprotein</keyword>